<dbReference type="InterPro" id="IPR021908">
    <property type="entry name" value="YfbK_C"/>
</dbReference>
<dbReference type="Pfam" id="PF12034">
    <property type="entry name" value="YfbK_C"/>
    <property type="match status" value="1"/>
</dbReference>
<dbReference type="PANTHER" id="PTHR10166">
    <property type="entry name" value="VOLTAGE-DEPENDENT CALCIUM CHANNEL SUBUNIT ALPHA-2/DELTA-RELATED"/>
    <property type="match status" value="1"/>
</dbReference>
<organism evidence="3 4">
    <name type="scientific">Hydrobacter penzbergensis</name>
    <dbReference type="NCBI Taxonomy" id="1235997"/>
    <lineage>
        <taxon>Bacteria</taxon>
        <taxon>Pseudomonadati</taxon>
        <taxon>Bacteroidota</taxon>
        <taxon>Chitinophagia</taxon>
        <taxon>Chitinophagales</taxon>
        <taxon>Chitinophagaceae</taxon>
        <taxon>Hydrobacter</taxon>
    </lineage>
</organism>
<feature type="domain" description="VWFA" evidence="2">
    <location>
        <begin position="231"/>
        <end position="409"/>
    </location>
</feature>
<dbReference type="InterPro" id="IPR022156">
    <property type="entry name" value="Uncharacterised_YfbK_N"/>
</dbReference>
<keyword evidence="4" id="KW-1185">Reference proteome</keyword>
<sequence>MKAVAWLLLACSFPCLLMGQNYLRGEVKDEQGRLLQGVRIQLASTGTYPYYTGNLGSFGIPSSRLIDTITLSYEGYDTLRTAIDTRKTQFFVLKMQPELANFYRARLSSLTNHLQTEPVVPASVMGESYSDIMENRFIQASQYPETGFALNIDKASYSNIRRFIHNNMRVPVHAIRIEEMLNYFSYPAAENSRAFTCQTTVTSCPWQQEHQLLYLHIHAPQLQLDSVPPSNLVFLIDVSGSMDKPNRLPLLQSAFKLLADNLRPQDTISIMTYGGNVRIALAPTGGAEKKKIKAVIDSLSAAGDTPGAGAIQQAYALASHTYMRNGNNRVILATDGDFNVGQSSEKELEDLIVQYRKSGIYLTCLGVGMGNYKDSKLEVLAKKGNGNFAYLDHLGEAQKVLVTEFTQTLYAVANNATVIVRFNPSLVKTYRLIGFDNKRTALNDSTRELEGGEIGSGHALMALFEIEPATTHSSTENLASIDLRYQLPDSASFMHHAFTASNQPIAIEKAEHAYQFAAAVSMFGAVLKGSPYTKDLTLEKVLAFAEPVVDPANIQQEELLQLIKQAIEIYHPSKKRKKKK</sequence>
<gene>
    <name evidence="3" type="ORF">SAMN05444410_101593</name>
</gene>
<dbReference type="PROSITE" id="PS50234">
    <property type="entry name" value="VWFA"/>
    <property type="match status" value="1"/>
</dbReference>
<evidence type="ECO:0000313" key="4">
    <source>
        <dbReference type="Proteomes" id="UP000198711"/>
    </source>
</evidence>
<feature type="chain" id="PRO_5036473578" evidence="1">
    <location>
        <begin position="18"/>
        <end position="580"/>
    </location>
</feature>
<name>A0A8X8IDZ4_9BACT</name>
<dbReference type="EMBL" id="FNNO01000001">
    <property type="protein sequence ID" value="SDW24092.1"/>
    <property type="molecule type" value="Genomic_DNA"/>
</dbReference>
<dbReference type="InterPro" id="IPR002035">
    <property type="entry name" value="VWF_A"/>
</dbReference>
<reference evidence="3 4" key="1">
    <citation type="submission" date="2016-10" db="EMBL/GenBank/DDBJ databases">
        <authorList>
            <person name="Varghese N."/>
            <person name="Submissions S."/>
        </authorList>
    </citation>
    <scope>NUCLEOTIDE SEQUENCE [LARGE SCALE GENOMIC DNA]</scope>
    <source>
        <strain evidence="3 4">DSM 25353</strain>
    </source>
</reference>
<keyword evidence="1" id="KW-0732">Signal</keyword>
<dbReference type="InterPro" id="IPR051173">
    <property type="entry name" value="Ca_channel_alpha-2/delta"/>
</dbReference>
<dbReference type="PANTHER" id="PTHR10166:SF37">
    <property type="entry name" value="STOLID, ISOFORM H"/>
    <property type="match status" value="1"/>
</dbReference>
<dbReference type="AlphaFoldDB" id="A0A8X8IDZ4"/>
<dbReference type="CDD" id="cd01465">
    <property type="entry name" value="vWA_subgroup"/>
    <property type="match status" value="1"/>
</dbReference>
<dbReference type="InterPro" id="IPR036465">
    <property type="entry name" value="vWFA_dom_sf"/>
</dbReference>
<dbReference type="Pfam" id="PF12450">
    <property type="entry name" value="vWF_A"/>
    <property type="match status" value="1"/>
</dbReference>
<feature type="signal peptide" evidence="1">
    <location>
        <begin position="1"/>
        <end position="17"/>
    </location>
</feature>
<dbReference type="SUPFAM" id="SSF53300">
    <property type="entry name" value="vWA-like"/>
    <property type="match status" value="1"/>
</dbReference>
<evidence type="ECO:0000259" key="2">
    <source>
        <dbReference type="PROSITE" id="PS50234"/>
    </source>
</evidence>
<evidence type="ECO:0000256" key="1">
    <source>
        <dbReference type="SAM" id="SignalP"/>
    </source>
</evidence>
<protein>
    <submittedName>
        <fullName evidence="3">Ca-activated chloride channel family protein</fullName>
    </submittedName>
</protein>
<comment type="caution">
    <text evidence="3">The sequence shown here is derived from an EMBL/GenBank/DDBJ whole genome shotgun (WGS) entry which is preliminary data.</text>
</comment>
<dbReference type="Gene3D" id="3.40.50.410">
    <property type="entry name" value="von Willebrand factor, type A domain"/>
    <property type="match status" value="1"/>
</dbReference>
<proteinExistence type="predicted"/>
<dbReference type="Pfam" id="PF00092">
    <property type="entry name" value="VWA"/>
    <property type="match status" value="1"/>
</dbReference>
<dbReference type="Proteomes" id="UP000198711">
    <property type="component" value="Unassembled WGS sequence"/>
</dbReference>
<dbReference type="RefSeq" id="WP_092721777.1">
    <property type="nucleotide sequence ID" value="NZ_FNNO01000001.1"/>
</dbReference>
<accession>A0A8X8IDZ4</accession>
<dbReference type="SMART" id="SM00327">
    <property type="entry name" value="VWA"/>
    <property type="match status" value="1"/>
</dbReference>
<evidence type="ECO:0000313" key="3">
    <source>
        <dbReference type="EMBL" id="SDW24092.1"/>
    </source>
</evidence>